<gene>
    <name evidence="2" type="ORF">GCM10009765_34040</name>
</gene>
<evidence type="ECO:0000313" key="2">
    <source>
        <dbReference type="EMBL" id="GAA1682074.1"/>
    </source>
</evidence>
<accession>A0ABN2H672</accession>
<feature type="region of interest" description="Disordered" evidence="1">
    <location>
        <begin position="1"/>
        <end position="111"/>
    </location>
</feature>
<evidence type="ECO:0000256" key="1">
    <source>
        <dbReference type="SAM" id="MobiDB-lite"/>
    </source>
</evidence>
<dbReference type="EMBL" id="BAAANY010000010">
    <property type="protein sequence ID" value="GAA1682074.1"/>
    <property type="molecule type" value="Genomic_DNA"/>
</dbReference>
<evidence type="ECO:0000313" key="3">
    <source>
        <dbReference type="Proteomes" id="UP001500618"/>
    </source>
</evidence>
<comment type="caution">
    <text evidence="2">The sequence shown here is derived from an EMBL/GenBank/DDBJ whole genome shotgun (WGS) entry which is preliminary data.</text>
</comment>
<proteinExistence type="predicted"/>
<name>A0ABN2H672_9ACTN</name>
<feature type="compositionally biased region" description="Basic and acidic residues" evidence="1">
    <location>
        <begin position="93"/>
        <end position="111"/>
    </location>
</feature>
<feature type="compositionally biased region" description="Basic and acidic residues" evidence="1">
    <location>
        <begin position="33"/>
        <end position="59"/>
    </location>
</feature>
<organism evidence="2 3">
    <name type="scientific">Fodinicola feengrottensis</name>
    <dbReference type="NCBI Taxonomy" id="435914"/>
    <lineage>
        <taxon>Bacteria</taxon>
        <taxon>Bacillati</taxon>
        <taxon>Actinomycetota</taxon>
        <taxon>Actinomycetes</taxon>
        <taxon>Mycobacteriales</taxon>
        <taxon>Fodinicola</taxon>
    </lineage>
</organism>
<sequence length="111" mass="11611">MTDQRYDSAAQQNGAAVPPDAGQGRTSPQEAFPDLHADQGRGEQRPADMDPGGVHRAEATSESAEPVLGTYTPDVGPGGSDVDTSRTATPGRYRTESPGRDAVDRVSDDAE</sequence>
<dbReference type="Proteomes" id="UP001500618">
    <property type="component" value="Unassembled WGS sequence"/>
</dbReference>
<protein>
    <submittedName>
        <fullName evidence="2">Uncharacterized protein</fullName>
    </submittedName>
</protein>
<keyword evidence="3" id="KW-1185">Reference proteome</keyword>
<dbReference type="RefSeq" id="WP_344311244.1">
    <property type="nucleotide sequence ID" value="NZ_BAAANY010000010.1"/>
</dbReference>
<reference evidence="2 3" key="1">
    <citation type="journal article" date="2019" name="Int. J. Syst. Evol. Microbiol.">
        <title>The Global Catalogue of Microorganisms (GCM) 10K type strain sequencing project: providing services to taxonomists for standard genome sequencing and annotation.</title>
        <authorList>
            <consortium name="The Broad Institute Genomics Platform"/>
            <consortium name="The Broad Institute Genome Sequencing Center for Infectious Disease"/>
            <person name="Wu L."/>
            <person name="Ma J."/>
        </authorList>
    </citation>
    <scope>NUCLEOTIDE SEQUENCE [LARGE SCALE GENOMIC DNA]</scope>
    <source>
        <strain evidence="2 3">JCM 14718</strain>
    </source>
</reference>